<protein>
    <submittedName>
        <fullName evidence="2">Uncharacterized protein</fullName>
    </submittedName>
</protein>
<evidence type="ECO:0000313" key="2">
    <source>
        <dbReference type="WBParaSite" id="nRc.2.0.1.t38486-RA"/>
    </source>
</evidence>
<name>A0A915KJ97_ROMCU</name>
<dbReference type="AlphaFoldDB" id="A0A915KJ97"/>
<accession>A0A915KJ97</accession>
<keyword evidence="1" id="KW-1185">Reference proteome</keyword>
<reference evidence="2" key="1">
    <citation type="submission" date="2022-11" db="UniProtKB">
        <authorList>
            <consortium name="WormBaseParasite"/>
        </authorList>
    </citation>
    <scope>IDENTIFICATION</scope>
</reference>
<dbReference type="WBParaSite" id="nRc.2.0.1.t38486-RA">
    <property type="protein sequence ID" value="nRc.2.0.1.t38486-RA"/>
    <property type="gene ID" value="nRc.2.0.1.g38486"/>
</dbReference>
<evidence type="ECO:0000313" key="1">
    <source>
        <dbReference type="Proteomes" id="UP000887565"/>
    </source>
</evidence>
<sequence length="63" mass="6695">MLLYKSLKSMAAMMASVGWGRRLLMIVTAIAVFLAVAVIVIAMGVTEVVMAIETKGARVARIA</sequence>
<dbReference type="Proteomes" id="UP000887565">
    <property type="component" value="Unplaced"/>
</dbReference>
<organism evidence="1 2">
    <name type="scientific">Romanomermis culicivorax</name>
    <name type="common">Nematode worm</name>
    <dbReference type="NCBI Taxonomy" id="13658"/>
    <lineage>
        <taxon>Eukaryota</taxon>
        <taxon>Metazoa</taxon>
        <taxon>Ecdysozoa</taxon>
        <taxon>Nematoda</taxon>
        <taxon>Enoplea</taxon>
        <taxon>Dorylaimia</taxon>
        <taxon>Mermithida</taxon>
        <taxon>Mermithoidea</taxon>
        <taxon>Mermithidae</taxon>
        <taxon>Romanomermis</taxon>
    </lineage>
</organism>
<proteinExistence type="predicted"/>